<dbReference type="Proteomes" id="UP000319576">
    <property type="component" value="Chromosome"/>
</dbReference>
<dbReference type="InterPro" id="IPR021322">
    <property type="entry name" value="DUF2924"/>
</dbReference>
<gene>
    <name evidence="2" type="ORF">ETAA1_57540</name>
</gene>
<dbReference type="OrthoDB" id="284135at2"/>
<sequence>MPATTDKPPTLARELAALARMTAAELRDRYAAVFGEPAASGNRAWLARRVGWRLQALAEGDLSERARARAADLARDADLRLSAPKEQPEPTSTATPIPAVHDPRLPGVGTVLTRRYKGGEVRVKIAADGFEYAGERYGSLSAVAKAVTGTHTNGFLFFRLTRTGSAA</sequence>
<accession>A0A517Y1W7</accession>
<dbReference type="KEGG" id="uli:ETAA1_57540"/>
<protein>
    <recommendedName>
        <fullName evidence="4">DUF2924 domain-containing protein</fullName>
    </recommendedName>
</protein>
<evidence type="ECO:0000313" key="3">
    <source>
        <dbReference type="Proteomes" id="UP000319576"/>
    </source>
</evidence>
<evidence type="ECO:0000313" key="2">
    <source>
        <dbReference type="EMBL" id="QDU23747.1"/>
    </source>
</evidence>
<name>A0A517Y1W7_9BACT</name>
<dbReference type="EMBL" id="CP036273">
    <property type="protein sequence ID" value="QDU23747.1"/>
    <property type="molecule type" value="Genomic_DNA"/>
</dbReference>
<dbReference type="RefSeq" id="WP_145243971.1">
    <property type="nucleotide sequence ID" value="NZ_CP036273.1"/>
</dbReference>
<dbReference type="AlphaFoldDB" id="A0A517Y1W7"/>
<evidence type="ECO:0000256" key="1">
    <source>
        <dbReference type="SAM" id="MobiDB-lite"/>
    </source>
</evidence>
<organism evidence="2 3">
    <name type="scientific">Urbifossiella limnaea</name>
    <dbReference type="NCBI Taxonomy" id="2528023"/>
    <lineage>
        <taxon>Bacteria</taxon>
        <taxon>Pseudomonadati</taxon>
        <taxon>Planctomycetota</taxon>
        <taxon>Planctomycetia</taxon>
        <taxon>Gemmatales</taxon>
        <taxon>Gemmataceae</taxon>
        <taxon>Urbifossiella</taxon>
    </lineage>
</organism>
<evidence type="ECO:0008006" key="4">
    <source>
        <dbReference type="Google" id="ProtNLM"/>
    </source>
</evidence>
<dbReference type="Pfam" id="PF11149">
    <property type="entry name" value="DUF2924"/>
    <property type="match status" value="1"/>
</dbReference>
<keyword evidence="3" id="KW-1185">Reference proteome</keyword>
<proteinExistence type="predicted"/>
<feature type="region of interest" description="Disordered" evidence="1">
    <location>
        <begin position="78"/>
        <end position="104"/>
    </location>
</feature>
<reference evidence="2 3" key="1">
    <citation type="submission" date="2019-02" db="EMBL/GenBank/DDBJ databases">
        <title>Deep-cultivation of Planctomycetes and their phenomic and genomic characterization uncovers novel biology.</title>
        <authorList>
            <person name="Wiegand S."/>
            <person name="Jogler M."/>
            <person name="Boedeker C."/>
            <person name="Pinto D."/>
            <person name="Vollmers J."/>
            <person name="Rivas-Marin E."/>
            <person name="Kohn T."/>
            <person name="Peeters S.H."/>
            <person name="Heuer A."/>
            <person name="Rast P."/>
            <person name="Oberbeckmann S."/>
            <person name="Bunk B."/>
            <person name="Jeske O."/>
            <person name="Meyerdierks A."/>
            <person name="Storesund J.E."/>
            <person name="Kallscheuer N."/>
            <person name="Luecker S."/>
            <person name="Lage O.M."/>
            <person name="Pohl T."/>
            <person name="Merkel B.J."/>
            <person name="Hornburger P."/>
            <person name="Mueller R.-W."/>
            <person name="Bruemmer F."/>
            <person name="Labrenz M."/>
            <person name="Spormann A.M."/>
            <person name="Op den Camp H."/>
            <person name="Overmann J."/>
            <person name="Amann R."/>
            <person name="Jetten M.S.M."/>
            <person name="Mascher T."/>
            <person name="Medema M.H."/>
            <person name="Devos D.P."/>
            <person name="Kaster A.-K."/>
            <person name="Ovreas L."/>
            <person name="Rohde M."/>
            <person name="Galperin M.Y."/>
            <person name="Jogler C."/>
        </authorList>
    </citation>
    <scope>NUCLEOTIDE SEQUENCE [LARGE SCALE GENOMIC DNA]</scope>
    <source>
        <strain evidence="2 3">ETA_A1</strain>
    </source>
</reference>